<dbReference type="InterPro" id="IPR013320">
    <property type="entry name" value="ConA-like_dom_sf"/>
</dbReference>
<evidence type="ECO:0000256" key="1">
    <source>
        <dbReference type="SAM" id="SignalP"/>
    </source>
</evidence>
<feature type="chain" id="PRO_5045932645" evidence="1">
    <location>
        <begin position="24"/>
        <end position="290"/>
    </location>
</feature>
<name>A0ABX2DEJ2_9SPHI</name>
<dbReference type="PROSITE" id="PS51257">
    <property type="entry name" value="PROKAR_LIPOPROTEIN"/>
    <property type="match status" value="1"/>
</dbReference>
<dbReference type="Gene3D" id="2.60.120.200">
    <property type="match status" value="1"/>
</dbReference>
<proteinExistence type="predicted"/>
<accession>A0ABX2DEJ2</accession>
<dbReference type="RefSeq" id="WP_173272677.1">
    <property type="nucleotide sequence ID" value="NZ_JABMKV010000003.1"/>
</dbReference>
<gene>
    <name evidence="2" type="ORF">HQN85_12345</name>
</gene>
<dbReference type="SUPFAM" id="SSF49899">
    <property type="entry name" value="Concanavalin A-like lectins/glucanases"/>
    <property type="match status" value="1"/>
</dbReference>
<dbReference type="Proteomes" id="UP000762110">
    <property type="component" value="Unassembled WGS sequence"/>
</dbReference>
<feature type="signal peptide" evidence="1">
    <location>
        <begin position="1"/>
        <end position="23"/>
    </location>
</feature>
<reference evidence="2 3" key="1">
    <citation type="submission" date="2020-05" db="EMBL/GenBank/DDBJ databases">
        <title>Description of Pedobacter foliorum sp. nov.</title>
        <authorList>
            <person name="Qi S."/>
            <person name="Carlier A."/>
            <person name="Cnockaert M."/>
            <person name="Vandamme P."/>
        </authorList>
    </citation>
    <scope>NUCLEOTIDE SEQUENCE [LARGE SCALE GENOMIC DNA]</scope>
    <source>
        <strain evidence="2 3">LMG 31300</strain>
    </source>
</reference>
<comment type="caution">
    <text evidence="2">The sequence shown here is derived from an EMBL/GenBank/DDBJ whole genome shotgun (WGS) entry which is preliminary data.</text>
</comment>
<keyword evidence="1" id="KW-0732">Signal</keyword>
<organism evidence="2 3">
    <name type="scientific">Pedobacter boryungensis</name>
    <dbReference type="NCBI Taxonomy" id="869962"/>
    <lineage>
        <taxon>Bacteria</taxon>
        <taxon>Pseudomonadati</taxon>
        <taxon>Bacteroidota</taxon>
        <taxon>Sphingobacteriia</taxon>
        <taxon>Sphingobacteriales</taxon>
        <taxon>Sphingobacteriaceae</taxon>
        <taxon>Pedobacter</taxon>
    </lineage>
</organism>
<dbReference type="EMBL" id="JABMKV010000003">
    <property type="protein sequence ID" value="NQX32523.1"/>
    <property type="molecule type" value="Genomic_DNA"/>
</dbReference>
<sequence length="290" mass="31228">MKFTKLNKIIILLVSSLMIVACKKDGNPNNLSDVDASSYAGKIDGYANADEVYSSNLVAYWSFDDTNNELKSNSAPTNTANASFITGVKGKALKLTAGYLYYAKQFDALKTDALKNFTISSWVQITNNGSKKTMLMTIARPNNFLGSLDYRLNTNSTSTTFLGIGPRFTTLGGGSQDNLNANLSPAFGANAWTHLVLTYNGTTGIFKVWADGKDIGSYNSRGTGNNIFKAYEPSEFIIGAHYNNIPGKEIAGSAADFAAMTGSVDELRIYNTVLQDASIKALYNLGKAGK</sequence>
<evidence type="ECO:0000313" key="3">
    <source>
        <dbReference type="Proteomes" id="UP000762110"/>
    </source>
</evidence>
<dbReference type="Pfam" id="PF13385">
    <property type="entry name" value="Laminin_G_3"/>
    <property type="match status" value="1"/>
</dbReference>
<keyword evidence="3" id="KW-1185">Reference proteome</keyword>
<protein>
    <submittedName>
        <fullName evidence="2">LamG domain-containing protein</fullName>
    </submittedName>
</protein>
<evidence type="ECO:0000313" key="2">
    <source>
        <dbReference type="EMBL" id="NQX32523.1"/>
    </source>
</evidence>